<accession>A0A1Q9LC40</accession>
<dbReference type="CDD" id="cd08861">
    <property type="entry name" value="OtcD1_ARO-CYC_like"/>
    <property type="match status" value="2"/>
</dbReference>
<dbReference type="InterPro" id="IPR005031">
    <property type="entry name" value="COQ10_START"/>
</dbReference>
<keyword evidence="3" id="KW-1185">Reference proteome</keyword>
<evidence type="ECO:0000313" key="2">
    <source>
        <dbReference type="EMBL" id="OLR89590.1"/>
    </source>
</evidence>
<name>A0A1Q9LC40_9PSEU</name>
<feature type="domain" description="Coenzyme Q-binding protein COQ10 START" evidence="1">
    <location>
        <begin position="171"/>
        <end position="283"/>
    </location>
</feature>
<dbReference type="Pfam" id="PF10604">
    <property type="entry name" value="Polyketide_cyc2"/>
    <property type="match status" value="1"/>
</dbReference>
<dbReference type="STRING" id="1193682.BJP25_05865"/>
<gene>
    <name evidence="2" type="ORF">BJP25_05865</name>
</gene>
<evidence type="ECO:0000313" key="3">
    <source>
        <dbReference type="Proteomes" id="UP000186040"/>
    </source>
</evidence>
<dbReference type="EMBL" id="MKQR01000032">
    <property type="protein sequence ID" value="OLR89590.1"/>
    <property type="molecule type" value="Genomic_DNA"/>
</dbReference>
<reference evidence="2 3" key="1">
    <citation type="submission" date="2016-10" db="EMBL/GenBank/DDBJ databases">
        <title>The Draft Genome Sequence of Actinokineospora bangkokensis 44EHWT reveals the biosynthetic pathway of antifungal compounds Thailandins with unusual extender unit butylmalonyl-CoA.</title>
        <authorList>
            <person name="Greule A."/>
            <person name="Intra B."/>
            <person name="Flemming S."/>
            <person name="Rommel M.G."/>
            <person name="Panbangred W."/>
            <person name="Bechthold A."/>
        </authorList>
    </citation>
    <scope>NUCLEOTIDE SEQUENCE [LARGE SCALE GENOMIC DNA]</scope>
    <source>
        <strain evidence="2 3">44EHW</strain>
    </source>
</reference>
<protein>
    <submittedName>
        <fullName evidence="2">Cyclase</fullName>
    </submittedName>
</protein>
<dbReference type="RefSeq" id="WP_075978773.1">
    <property type="nucleotide sequence ID" value="NZ_MKQR01000032.1"/>
</dbReference>
<evidence type="ECO:0000259" key="1">
    <source>
        <dbReference type="Pfam" id="PF03364"/>
    </source>
</evidence>
<dbReference type="Proteomes" id="UP000186040">
    <property type="component" value="Unassembled WGS sequence"/>
</dbReference>
<organism evidence="2 3">
    <name type="scientific">Actinokineospora bangkokensis</name>
    <dbReference type="NCBI Taxonomy" id="1193682"/>
    <lineage>
        <taxon>Bacteria</taxon>
        <taxon>Bacillati</taxon>
        <taxon>Actinomycetota</taxon>
        <taxon>Actinomycetes</taxon>
        <taxon>Pseudonocardiales</taxon>
        <taxon>Pseudonocardiaceae</taxon>
        <taxon>Actinokineospora</taxon>
    </lineage>
</organism>
<dbReference type="SUPFAM" id="SSF55961">
    <property type="entry name" value="Bet v1-like"/>
    <property type="match status" value="2"/>
</dbReference>
<dbReference type="AlphaFoldDB" id="A0A1Q9LC40"/>
<dbReference type="InterPro" id="IPR023393">
    <property type="entry name" value="START-like_dom_sf"/>
</dbReference>
<comment type="caution">
    <text evidence="2">The sequence shown here is derived from an EMBL/GenBank/DDBJ whole genome shotgun (WGS) entry which is preliminary data.</text>
</comment>
<dbReference type="InterPro" id="IPR019587">
    <property type="entry name" value="Polyketide_cyclase/dehydratase"/>
</dbReference>
<sequence length="319" mass="34408">MGTTHETEHRVEVDAPAARVYALIADVANWPVVFPPTVHVEHVERADGGRGTERIRIWATANGAVKAWTSRRELDPAARRVRFRQEVSQSPVAAMGGEWIVEERGEHACLVRLTHDFQAVDDDPGGVAWISAAVDRNSTSELAALRAAAEGGAGAARLTTTFDDVVRVDGAARDVYDFINEADQWSHRLPHVAAVRLTEDTPGLQVLEMDTRTADGATHTTTSTRVCLPTDRIVYKQSKTPALMSVHTGQWRFEEVDGGTVVTSTHTVVLAPGAIAGVLGPEATVDTARDYVRAALGRNSTATMLAAKEYAEGRRATVG</sequence>
<proteinExistence type="predicted"/>
<dbReference type="Pfam" id="PF03364">
    <property type="entry name" value="Polyketide_cyc"/>
    <property type="match status" value="1"/>
</dbReference>
<dbReference type="Gene3D" id="3.30.530.20">
    <property type="match status" value="2"/>
</dbReference>
<dbReference type="OrthoDB" id="3419705at2"/>